<evidence type="ECO:0000256" key="3">
    <source>
        <dbReference type="ARBA" id="ARBA00022692"/>
    </source>
</evidence>
<feature type="transmembrane region" description="Helical" evidence="6">
    <location>
        <begin position="511"/>
        <end position="539"/>
    </location>
</feature>
<evidence type="ECO:0000256" key="4">
    <source>
        <dbReference type="ARBA" id="ARBA00022989"/>
    </source>
</evidence>
<feature type="transmembrane region" description="Helical" evidence="6">
    <location>
        <begin position="205"/>
        <end position="229"/>
    </location>
</feature>
<feature type="transmembrane region" description="Helical" evidence="6">
    <location>
        <begin position="182"/>
        <end position="199"/>
    </location>
</feature>
<dbReference type="Proteomes" id="UP000072605">
    <property type="component" value="Unassembled WGS sequence"/>
</dbReference>
<feature type="transmembrane region" description="Helical" evidence="6">
    <location>
        <begin position="353"/>
        <end position="377"/>
    </location>
</feature>
<dbReference type="GO" id="GO:0015297">
    <property type="term" value="F:antiporter activity"/>
    <property type="evidence" value="ECO:0007669"/>
    <property type="project" value="InterPro"/>
</dbReference>
<dbReference type="Pfam" id="PF01943">
    <property type="entry name" value="Polysacc_synt"/>
    <property type="match status" value="1"/>
</dbReference>
<feature type="transmembrane region" description="Helical" evidence="6">
    <location>
        <begin position="414"/>
        <end position="437"/>
    </location>
</feature>
<reference evidence="7 9" key="1">
    <citation type="journal article" date="2015" name="Int. J. Syst. Evol. Microbiol.">
        <title>Exiguobacterium enclense sp. nov., isolated from sediment.</title>
        <authorList>
            <person name="Dastager S.G."/>
            <person name="Mawlankar R."/>
            <person name="Sonalkar V.V."/>
            <person name="Thorat M.N."/>
            <person name="Mual P."/>
            <person name="Verma A."/>
            <person name="Krishnamurthi S."/>
            <person name="Tang S.K."/>
            <person name="Li W.J."/>
        </authorList>
    </citation>
    <scope>NUCLEOTIDE SEQUENCE [LARGE SCALE GENOMIC DNA]</scope>
    <source>
        <strain evidence="7 9">NIO-1109</strain>
    </source>
</reference>
<evidence type="ECO:0000313" key="10">
    <source>
        <dbReference type="Proteomes" id="UP000072605"/>
    </source>
</evidence>
<dbReference type="CDD" id="cd13124">
    <property type="entry name" value="MATE_SpoVB_like"/>
    <property type="match status" value="1"/>
</dbReference>
<sequence length="554" mass="59835">MSTVNNKQSTSPGNAGFVRGTMLLSGASLISRALGLIYLFPFQFMVGATGIMFYTYAYNYYTIMIGVATAGIPVAVSKFVAKYNALGEYDTSERLYRSGLKIMSLTGVVSFLALFFLAPYLAHRAIPGGDVDSAAYVDAVTMTIRGVSFALLLIPPMSMTRGYFQGYQSMGPTAISQILEQIVRIIFLLAGVSIAIYLFDSGVAWAATIATFSAFIGAIGSIVVLIYYFRKRASGLRELRATQTVRSPDRPLTDLYKELLAYAIPIVMVGVSTPLYQVIDQNTMNAALQSIGYTLEAAGNATAYLIADSHKIVLIPVSVATGLSLSATPLLTASFTQGDMRKVRAQISQIYQLVFFITIPAVVGMILLSEETFHVLFPKDQAAWVYLLSYAPSALFLALYSVTAAVLQGINRQYFTIVATIAGLLAKYLLNAPLIHLTGDGTGAGYATIIGYLVATGLMFFRITQTVKFPFSTVLRRTSLILIISALMGAVVALVKWGMVSFLPETTWASLLILIIGAVVGIVIFAGLSIWSGLAEVILGRKFSLKRGRNHASR</sequence>
<evidence type="ECO:0000313" key="7">
    <source>
        <dbReference type="EMBL" id="KSU50275.1"/>
    </source>
</evidence>
<comment type="caution">
    <text evidence="7">The sequence shown here is derived from an EMBL/GenBank/DDBJ whole genome shotgun (WGS) entry which is preliminary data.</text>
</comment>
<dbReference type="GeneID" id="90838805"/>
<feature type="transmembrane region" description="Helical" evidence="6">
    <location>
        <begin position="481"/>
        <end position="499"/>
    </location>
</feature>
<keyword evidence="2" id="KW-1003">Cell membrane</keyword>
<dbReference type="EMBL" id="LDQV01000029">
    <property type="protein sequence ID" value="KTR25913.1"/>
    <property type="molecule type" value="Genomic_DNA"/>
</dbReference>
<feature type="transmembrane region" description="Helical" evidence="6">
    <location>
        <begin position="134"/>
        <end position="154"/>
    </location>
</feature>
<protein>
    <submittedName>
        <fullName evidence="7">Polysaccharide biosynthesis protein</fullName>
    </submittedName>
</protein>
<dbReference type="GO" id="GO:0005886">
    <property type="term" value="C:plasma membrane"/>
    <property type="evidence" value="ECO:0007669"/>
    <property type="project" value="UniProtKB-SubCell"/>
</dbReference>
<dbReference type="EMBL" id="LNQL01000001">
    <property type="protein sequence ID" value="KSU50275.1"/>
    <property type="molecule type" value="Genomic_DNA"/>
</dbReference>
<evidence type="ECO:0000256" key="2">
    <source>
        <dbReference type="ARBA" id="ARBA00022475"/>
    </source>
</evidence>
<dbReference type="PANTHER" id="PTHR30250:SF21">
    <property type="entry name" value="LIPID II FLIPPASE MURJ"/>
    <property type="match status" value="1"/>
</dbReference>
<dbReference type="PIRSF" id="PIRSF038958">
    <property type="entry name" value="PG_synth_SpoVB"/>
    <property type="match status" value="1"/>
</dbReference>
<name>A0A0V8GJ28_9BACL</name>
<dbReference type="InterPro" id="IPR002797">
    <property type="entry name" value="Polysacc_synth"/>
</dbReference>
<feature type="transmembrane region" description="Helical" evidence="6">
    <location>
        <begin position="312"/>
        <end position="332"/>
    </location>
</feature>
<keyword evidence="4 6" id="KW-1133">Transmembrane helix</keyword>
<evidence type="ECO:0000256" key="1">
    <source>
        <dbReference type="ARBA" id="ARBA00004651"/>
    </source>
</evidence>
<reference evidence="8 10" key="2">
    <citation type="journal article" date="2016" name="Front. Microbiol.">
        <title>Genomic Resource of Rice Seed Associated Bacteria.</title>
        <authorList>
            <person name="Midha S."/>
            <person name="Bansal K."/>
            <person name="Sharma S."/>
            <person name="Kumar N."/>
            <person name="Patil P.P."/>
            <person name="Chaudhry V."/>
            <person name="Patil P.B."/>
        </authorList>
    </citation>
    <scope>NUCLEOTIDE SEQUENCE [LARGE SCALE GENOMIC DNA]</scope>
    <source>
        <strain evidence="8 10">RSA11</strain>
    </source>
</reference>
<evidence type="ECO:0000313" key="8">
    <source>
        <dbReference type="EMBL" id="KTR25913.1"/>
    </source>
</evidence>
<keyword evidence="5 6" id="KW-0472">Membrane</keyword>
<comment type="subcellular location">
    <subcellularLocation>
        <location evidence="1">Cell membrane</location>
        <topology evidence="1">Multi-pass membrane protein</topology>
    </subcellularLocation>
</comment>
<dbReference type="PANTHER" id="PTHR30250">
    <property type="entry name" value="PST FAMILY PREDICTED COLANIC ACID TRANSPORTER"/>
    <property type="match status" value="1"/>
</dbReference>
<proteinExistence type="predicted"/>
<evidence type="ECO:0000256" key="5">
    <source>
        <dbReference type="ARBA" id="ARBA00023136"/>
    </source>
</evidence>
<dbReference type="InterPro" id="IPR024923">
    <property type="entry name" value="PG_synth_SpoVB"/>
</dbReference>
<keyword evidence="3 6" id="KW-0812">Transmembrane</keyword>
<dbReference type="GO" id="GO:0042910">
    <property type="term" value="F:xenobiotic transmembrane transporter activity"/>
    <property type="evidence" value="ECO:0007669"/>
    <property type="project" value="InterPro"/>
</dbReference>
<dbReference type="InterPro" id="IPR002528">
    <property type="entry name" value="MATE_fam"/>
</dbReference>
<accession>A0A0V8GJ28</accession>
<feature type="transmembrane region" description="Helical" evidence="6">
    <location>
        <begin position="60"/>
        <end position="81"/>
    </location>
</feature>
<feature type="transmembrane region" description="Helical" evidence="6">
    <location>
        <begin position="29"/>
        <end position="54"/>
    </location>
</feature>
<feature type="transmembrane region" description="Helical" evidence="6">
    <location>
        <begin position="443"/>
        <end position="461"/>
    </location>
</feature>
<dbReference type="AlphaFoldDB" id="A0A0V8GJ28"/>
<dbReference type="Proteomes" id="UP000053797">
    <property type="component" value="Unassembled WGS sequence"/>
</dbReference>
<gene>
    <name evidence="7" type="ORF">AS033_02540</name>
    <name evidence="8" type="ORF">RSA11_12715</name>
</gene>
<dbReference type="RefSeq" id="WP_058264703.1">
    <property type="nucleotide sequence ID" value="NZ_FMYN01000001.1"/>
</dbReference>
<feature type="transmembrane region" description="Helical" evidence="6">
    <location>
        <begin position="259"/>
        <end position="279"/>
    </location>
</feature>
<evidence type="ECO:0000256" key="6">
    <source>
        <dbReference type="SAM" id="Phobius"/>
    </source>
</evidence>
<dbReference type="OrthoDB" id="9775950at2"/>
<dbReference type="Pfam" id="PF01554">
    <property type="entry name" value="MatE"/>
    <property type="match status" value="1"/>
</dbReference>
<evidence type="ECO:0000313" key="9">
    <source>
        <dbReference type="Proteomes" id="UP000053797"/>
    </source>
</evidence>
<feature type="transmembrane region" description="Helical" evidence="6">
    <location>
        <begin position="102"/>
        <end position="122"/>
    </location>
</feature>
<organism evidence="7 9">
    <name type="scientific">Exiguobacterium indicum</name>
    <dbReference type="NCBI Taxonomy" id="296995"/>
    <lineage>
        <taxon>Bacteria</taxon>
        <taxon>Bacillati</taxon>
        <taxon>Bacillota</taxon>
        <taxon>Bacilli</taxon>
        <taxon>Bacillales</taxon>
        <taxon>Bacillales Family XII. Incertae Sedis</taxon>
        <taxon>Exiguobacterium</taxon>
    </lineage>
</organism>
<feature type="transmembrane region" description="Helical" evidence="6">
    <location>
        <begin position="383"/>
        <end position="407"/>
    </location>
</feature>
<dbReference type="InterPro" id="IPR050833">
    <property type="entry name" value="Poly_Biosynth_Transport"/>
</dbReference>